<dbReference type="AlphaFoldDB" id="A0A9D4V1D9"/>
<sequence>MDAGRAIGTRIRSEELPIKFQFTRLDATYRFCEFYFPQFHSDWSESAVKCKRAFNEEDAMCIRIILLWPVGKRGSSLELLYAAQCIPILLAL</sequence>
<reference evidence="1" key="1">
    <citation type="submission" date="2021-01" db="EMBL/GenBank/DDBJ databases">
        <title>Adiantum capillus-veneris genome.</title>
        <authorList>
            <person name="Fang Y."/>
            <person name="Liao Q."/>
        </authorList>
    </citation>
    <scope>NUCLEOTIDE SEQUENCE</scope>
    <source>
        <strain evidence="1">H3</strain>
        <tissue evidence="1">Leaf</tissue>
    </source>
</reference>
<evidence type="ECO:0000313" key="2">
    <source>
        <dbReference type="Proteomes" id="UP000886520"/>
    </source>
</evidence>
<keyword evidence="2" id="KW-1185">Reference proteome</keyword>
<name>A0A9D4V1D9_ADICA</name>
<dbReference type="Proteomes" id="UP000886520">
    <property type="component" value="Chromosome 7"/>
</dbReference>
<proteinExistence type="predicted"/>
<protein>
    <submittedName>
        <fullName evidence="1">Uncharacterized protein</fullName>
    </submittedName>
</protein>
<evidence type="ECO:0000313" key="1">
    <source>
        <dbReference type="EMBL" id="KAI5077878.1"/>
    </source>
</evidence>
<dbReference type="EMBL" id="JABFUD020000007">
    <property type="protein sequence ID" value="KAI5077878.1"/>
    <property type="molecule type" value="Genomic_DNA"/>
</dbReference>
<comment type="caution">
    <text evidence="1">The sequence shown here is derived from an EMBL/GenBank/DDBJ whole genome shotgun (WGS) entry which is preliminary data.</text>
</comment>
<accession>A0A9D4V1D9</accession>
<organism evidence="1 2">
    <name type="scientific">Adiantum capillus-veneris</name>
    <name type="common">Maidenhair fern</name>
    <dbReference type="NCBI Taxonomy" id="13818"/>
    <lineage>
        <taxon>Eukaryota</taxon>
        <taxon>Viridiplantae</taxon>
        <taxon>Streptophyta</taxon>
        <taxon>Embryophyta</taxon>
        <taxon>Tracheophyta</taxon>
        <taxon>Polypodiopsida</taxon>
        <taxon>Polypodiidae</taxon>
        <taxon>Polypodiales</taxon>
        <taxon>Pteridineae</taxon>
        <taxon>Pteridaceae</taxon>
        <taxon>Vittarioideae</taxon>
        <taxon>Adiantum</taxon>
    </lineage>
</organism>
<gene>
    <name evidence="1" type="ORF">GOP47_0007702</name>
</gene>